<reference evidence="3" key="1">
    <citation type="submission" date="2023-07" db="EMBL/GenBank/DDBJ databases">
        <authorList>
            <person name="Kim M."/>
        </authorList>
    </citation>
    <scope>NUCLEOTIDE SEQUENCE</scope>
    <source>
        <strain evidence="3">BIUV-7</strain>
    </source>
</reference>
<evidence type="ECO:0000313" key="4">
    <source>
        <dbReference type="Proteomes" id="UP001169764"/>
    </source>
</evidence>
<keyword evidence="4" id="KW-1185">Reference proteome</keyword>
<feature type="compositionally biased region" description="Basic and acidic residues" evidence="1">
    <location>
        <begin position="130"/>
        <end position="145"/>
    </location>
</feature>
<evidence type="ECO:0000256" key="2">
    <source>
        <dbReference type="SAM" id="SignalP"/>
    </source>
</evidence>
<proteinExistence type="predicted"/>
<keyword evidence="2" id="KW-0732">Signal</keyword>
<feature type="chain" id="PRO_5045762425" description="Secreted protein" evidence="2">
    <location>
        <begin position="25"/>
        <end position="145"/>
    </location>
</feature>
<feature type="region of interest" description="Disordered" evidence="1">
    <location>
        <begin position="60"/>
        <end position="79"/>
    </location>
</feature>
<gene>
    <name evidence="3" type="ORF">Q4F19_15530</name>
</gene>
<evidence type="ECO:0000313" key="3">
    <source>
        <dbReference type="EMBL" id="MDO6415802.1"/>
    </source>
</evidence>
<organism evidence="3 4">
    <name type="scientific">Sphingomonas natans</name>
    <dbReference type="NCBI Taxonomy" id="3063330"/>
    <lineage>
        <taxon>Bacteria</taxon>
        <taxon>Pseudomonadati</taxon>
        <taxon>Pseudomonadota</taxon>
        <taxon>Alphaproteobacteria</taxon>
        <taxon>Sphingomonadales</taxon>
        <taxon>Sphingomonadaceae</taxon>
        <taxon>Sphingomonas</taxon>
    </lineage>
</organism>
<sequence>MTISSPGVSLALCAAAGAVIAVHASNPAAIAKSGIRAPPRRTAAKAVELPEQMLLISIAPFSRQTRTSPPRAADPRCSEPVAGSSELLQCGNVMLRSHNCKEKLGYAVWRGNRRQNDRLTHRLSASAARSRPDVRRGEKAIFERS</sequence>
<feature type="signal peptide" evidence="2">
    <location>
        <begin position="1"/>
        <end position="24"/>
    </location>
</feature>
<accession>A0ABT8YBT5</accession>
<feature type="region of interest" description="Disordered" evidence="1">
    <location>
        <begin position="123"/>
        <end position="145"/>
    </location>
</feature>
<dbReference type="RefSeq" id="WP_303544281.1">
    <property type="nucleotide sequence ID" value="NZ_JAUOTP010000007.1"/>
</dbReference>
<evidence type="ECO:0000256" key="1">
    <source>
        <dbReference type="SAM" id="MobiDB-lite"/>
    </source>
</evidence>
<evidence type="ECO:0008006" key="5">
    <source>
        <dbReference type="Google" id="ProtNLM"/>
    </source>
</evidence>
<dbReference type="EMBL" id="JAUOTP010000007">
    <property type="protein sequence ID" value="MDO6415802.1"/>
    <property type="molecule type" value="Genomic_DNA"/>
</dbReference>
<dbReference type="Proteomes" id="UP001169764">
    <property type="component" value="Unassembled WGS sequence"/>
</dbReference>
<protein>
    <recommendedName>
        <fullName evidence="5">Secreted protein</fullName>
    </recommendedName>
</protein>
<name>A0ABT8YBT5_9SPHN</name>
<comment type="caution">
    <text evidence="3">The sequence shown here is derived from an EMBL/GenBank/DDBJ whole genome shotgun (WGS) entry which is preliminary data.</text>
</comment>